<dbReference type="RefSeq" id="WP_062733665.1">
    <property type="nucleotide sequence ID" value="NZ_BJZS01000051.1"/>
</dbReference>
<evidence type="ECO:0008006" key="3">
    <source>
        <dbReference type="Google" id="ProtNLM"/>
    </source>
</evidence>
<gene>
    <name evidence="1" type="ORF">KTU01_18820</name>
</gene>
<accession>A0A512IDJ9</accession>
<proteinExistence type="predicted"/>
<protein>
    <recommendedName>
        <fullName evidence="3">Lipoprotein</fullName>
    </recommendedName>
</protein>
<dbReference type="PROSITE" id="PS51257">
    <property type="entry name" value="PROKAR_LIPOPROTEIN"/>
    <property type="match status" value="1"/>
</dbReference>
<name>A0A512IDJ9_9MICC</name>
<evidence type="ECO:0000313" key="1">
    <source>
        <dbReference type="EMBL" id="GEO95759.1"/>
    </source>
</evidence>
<dbReference type="EMBL" id="BJZS01000051">
    <property type="protein sequence ID" value="GEO95759.1"/>
    <property type="molecule type" value="Genomic_DNA"/>
</dbReference>
<reference evidence="1 2" key="1">
    <citation type="submission" date="2019-07" db="EMBL/GenBank/DDBJ databases">
        <title>Whole genome shotgun sequence of Kocuria turfanensis NBRC 107627.</title>
        <authorList>
            <person name="Hosoyama A."/>
            <person name="Uohara A."/>
            <person name="Ohji S."/>
            <person name="Ichikawa N."/>
        </authorList>
    </citation>
    <scope>NUCLEOTIDE SEQUENCE [LARGE SCALE GENOMIC DNA]</scope>
    <source>
        <strain evidence="1 2">NBRC 107627</strain>
    </source>
</reference>
<organism evidence="1 2">
    <name type="scientific">Kocuria turfanensis</name>
    <dbReference type="NCBI Taxonomy" id="388357"/>
    <lineage>
        <taxon>Bacteria</taxon>
        <taxon>Bacillati</taxon>
        <taxon>Actinomycetota</taxon>
        <taxon>Actinomycetes</taxon>
        <taxon>Micrococcales</taxon>
        <taxon>Micrococcaceae</taxon>
        <taxon>Kocuria</taxon>
    </lineage>
</organism>
<keyword evidence="2" id="KW-1185">Reference proteome</keyword>
<evidence type="ECO:0000313" key="2">
    <source>
        <dbReference type="Proteomes" id="UP000321103"/>
    </source>
</evidence>
<comment type="caution">
    <text evidence="1">The sequence shown here is derived from an EMBL/GenBank/DDBJ whole genome shotgun (WGS) entry which is preliminary data.</text>
</comment>
<dbReference type="STRING" id="388357.GCA_001580365_00251"/>
<dbReference type="Proteomes" id="UP000321103">
    <property type="component" value="Unassembled WGS sequence"/>
</dbReference>
<dbReference type="AlphaFoldDB" id="A0A512IDJ9"/>
<sequence>MRRSPAAALAATALASVVLTGCGLTTDSIAARIPAGGATFDDALELREAVVDAGVECPGEEQLRDTQGGTGSTVLPCDYNLLLAVADGEQMTQQLTDNLEAIPGIHYLHAGNWVVASDDRGRLERVQEELGGEITSTAS</sequence>